<dbReference type="PANTHER" id="PTHR43582:SF2">
    <property type="entry name" value="LINEARMYCIN RESISTANCE ATP-BINDING PROTEIN LNRL"/>
    <property type="match status" value="1"/>
</dbReference>
<sequence>MVAVDGLSITVPASSVFGLLGPNGAGKSTTIKMLTTLLPPTSGHARVAGADVAGEAPRVRARIGYVPQMLSADSTLTGYENLLISAKLYRIPSAERANRIEGALEFMGLTEAAHMLVRTYSGGMIRRLEIAQAMLHRPAVLFLDEPTVGLDPVARHAVWQHIRDVRRSEGTTIVMTTHYMEEAEELCDEVAIMHRGVITAVGSPQTLREMVGGGATLEDVFIHFTGSEIDEGGGYRDAVRTRRTARRLG</sequence>
<dbReference type="SUPFAM" id="SSF52540">
    <property type="entry name" value="P-loop containing nucleoside triphosphate hydrolases"/>
    <property type="match status" value="1"/>
</dbReference>
<comment type="caution">
    <text evidence="4">The sequence shown here is derived from an EMBL/GenBank/DDBJ whole genome shotgun (WGS) entry which is preliminary data.</text>
</comment>
<dbReference type="InterPro" id="IPR017871">
    <property type="entry name" value="ABC_transporter-like_CS"/>
</dbReference>
<dbReference type="PROSITE" id="PS00211">
    <property type="entry name" value="ABC_TRANSPORTER_1"/>
    <property type="match status" value="1"/>
</dbReference>
<keyword evidence="1" id="KW-0547">Nucleotide-binding</keyword>
<dbReference type="EMBL" id="VBAJ01000016">
    <property type="protein sequence ID" value="TMJ10290.1"/>
    <property type="molecule type" value="Genomic_DNA"/>
</dbReference>
<dbReference type="Proteomes" id="UP000318661">
    <property type="component" value="Unassembled WGS sequence"/>
</dbReference>
<evidence type="ECO:0000256" key="1">
    <source>
        <dbReference type="ARBA" id="ARBA00022741"/>
    </source>
</evidence>
<dbReference type="AlphaFoldDB" id="A0A537LQM6"/>
<keyword evidence="2 4" id="KW-0067">ATP-binding</keyword>
<dbReference type="GO" id="GO:0016887">
    <property type="term" value="F:ATP hydrolysis activity"/>
    <property type="evidence" value="ECO:0007669"/>
    <property type="project" value="InterPro"/>
</dbReference>
<accession>A0A537LQM6</accession>
<evidence type="ECO:0000313" key="4">
    <source>
        <dbReference type="EMBL" id="TMJ10290.1"/>
    </source>
</evidence>
<dbReference type="PANTHER" id="PTHR43582">
    <property type="entry name" value="LINEARMYCIN RESISTANCE ATP-BINDING PROTEIN LNRL"/>
    <property type="match status" value="1"/>
</dbReference>
<evidence type="ECO:0000313" key="5">
    <source>
        <dbReference type="Proteomes" id="UP000318661"/>
    </source>
</evidence>
<evidence type="ECO:0000259" key="3">
    <source>
        <dbReference type="PROSITE" id="PS50893"/>
    </source>
</evidence>
<evidence type="ECO:0000256" key="2">
    <source>
        <dbReference type="ARBA" id="ARBA00022840"/>
    </source>
</evidence>
<gene>
    <name evidence="4" type="ORF">E6G99_00985</name>
</gene>
<dbReference type="Pfam" id="PF00005">
    <property type="entry name" value="ABC_tran"/>
    <property type="match status" value="1"/>
</dbReference>
<organism evidence="4 5">
    <name type="scientific">Candidatus Segetimicrobium genomatis</name>
    <dbReference type="NCBI Taxonomy" id="2569760"/>
    <lineage>
        <taxon>Bacteria</taxon>
        <taxon>Bacillati</taxon>
        <taxon>Candidatus Sysuimicrobiota</taxon>
        <taxon>Candidatus Sysuimicrobiia</taxon>
        <taxon>Candidatus Sysuimicrobiales</taxon>
        <taxon>Candidatus Segetimicrobiaceae</taxon>
        <taxon>Candidatus Segetimicrobium</taxon>
    </lineage>
</organism>
<dbReference type="InterPro" id="IPR003439">
    <property type="entry name" value="ABC_transporter-like_ATP-bd"/>
</dbReference>
<name>A0A537LQM6_9BACT</name>
<dbReference type="SMART" id="SM00382">
    <property type="entry name" value="AAA"/>
    <property type="match status" value="1"/>
</dbReference>
<dbReference type="PROSITE" id="PS50893">
    <property type="entry name" value="ABC_TRANSPORTER_2"/>
    <property type="match status" value="1"/>
</dbReference>
<dbReference type="Gene3D" id="3.40.50.300">
    <property type="entry name" value="P-loop containing nucleotide triphosphate hydrolases"/>
    <property type="match status" value="1"/>
</dbReference>
<feature type="domain" description="ABC transporter" evidence="3">
    <location>
        <begin position="2"/>
        <end position="220"/>
    </location>
</feature>
<reference evidence="4 5" key="1">
    <citation type="journal article" date="2019" name="Nat. Microbiol.">
        <title>Mediterranean grassland soil C-N compound turnover is dependent on rainfall and depth, and is mediated by genomically divergent microorganisms.</title>
        <authorList>
            <person name="Diamond S."/>
            <person name="Andeer P.F."/>
            <person name="Li Z."/>
            <person name="Crits-Christoph A."/>
            <person name="Burstein D."/>
            <person name="Anantharaman K."/>
            <person name="Lane K.R."/>
            <person name="Thomas B.C."/>
            <person name="Pan C."/>
            <person name="Northen T.R."/>
            <person name="Banfield J.F."/>
        </authorList>
    </citation>
    <scope>NUCLEOTIDE SEQUENCE [LARGE SCALE GENOMIC DNA]</scope>
    <source>
        <strain evidence="4">NP_2</strain>
    </source>
</reference>
<dbReference type="InterPro" id="IPR027417">
    <property type="entry name" value="P-loop_NTPase"/>
</dbReference>
<proteinExistence type="predicted"/>
<dbReference type="InterPro" id="IPR003593">
    <property type="entry name" value="AAA+_ATPase"/>
</dbReference>
<dbReference type="GO" id="GO:0005524">
    <property type="term" value="F:ATP binding"/>
    <property type="evidence" value="ECO:0007669"/>
    <property type="project" value="UniProtKB-KW"/>
</dbReference>
<protein>
    <submittedName>
        <fullName evidence="4">ATP-binding cassette domain-containing protein</fullName>
    </submittedName>
</protein>